<dbReference type="InterPro" id="IPR014555">
    <property type="entry name" value="RecF-like"/>
</dbReference>
<dbReference type="PANTHER" id="PTHR32182:SF22">
    <property type="entry name" value="ATP-DEPENDENT ENDONUCLEASE, OLD FAMILY-RELATED"/>
    <property type="match status" value="1"/>
</dbReference>
<dbReference type="Gene3D" id="3.40.50.300">
    <property type="entry name" value="P-loop containing nucleotide triphosphate hydrolases"/>
    <property type="match status" value="1"/>
</dbReference>
<organism evidence="2 3">
    <name type="scientific">Chitinophaga eiseniae</name>
    <dbReference type="NCBI Taxonomy" id="634771"/>
    <lineage>
        <taxon>Bacteria</taxon>
        <taxon>Pseudomonadati</taxon>
        <taxon>Bacteroidota</taxon>
        <taxon>Chitinophagia</taxon>
        <taxon>Chitinophagales</taxon>
        <taxon>Chitinophagaceae</taxon>
        <taxon>Chitinophaga</taxon>
    </lineage>
</organism>
<feature type="domain" description="ATPase AAA-type core" evidence="1">
    <location>
        <begin position="26"/>
        <end position="327"/>
    </location>
</feature>
<name>A0A1T4M0I7_9BACT</name>
<evidence type="ECO:0000313" key="2">
    <source>
        <dbReference type="EMBL" id="SJZ60499.1"/>
    </source>
</evidence>
<gene>
    <name evidence="2" type="ORF">SAMN04488128_101883</name>
</gene>
<dbReference type="GO" id="GO:0000731">
    <property type="term" value="P:DNA synthesis involved in DNA repair"/>
    <property type="evidence" value="ECO:0007669"/>
    <property type="project" value="TreeGrafter"/>
</dbReference>
<protein>
    <submittedName>
        <fullName evidence="2">Predicted ATPase</fullName>
    </submittedName>
</protein>
<dbReference type="GO" id="GO:0005524">
    <property type="term" value="F:ATP binding"/>
    <property type="evidence" value="ECO:0007669"/>
    <property type="project" value="InterPro"/>
</dbReference>
<accession>A0A1T4M0I7</accession>
<dbReference type="GO" id="GO:0006302">
    <property type="term" value="P:double-strand break repair"/>
    <property type="evidence" value="ECO:0007669"/>
    <property type="project" value="TreeGrafter"/>
</dbReference>
<evidence type="ECO:0000313" key="3">
    <source>
        <dbReference type="Proteomes" id="UP000190367"/>
    </source>
</evidence>
<dbReference type="AlphaFoldDB" id="A0A1T4M0I7"/>
<dbReference type="EMBL" id="FUWZ01000001">
    <property type="protein sequence ID" value="SJZ60499.1"/>
    <property type="molecule type" value="Genomic_DNA"/>
</dbReference>
<dbReference type="RefSeq" id="WP_078667525.1">
    <property type="nucleotide sequence ID" value="NZ_FUWZ01000001.1"/>
</dbReference>
<proteinExistence type="predicted"/>
<reference evidence="3" key="1">
    <citation type="submission" date="2017-02" db="EMBL/GenBank/DDBJ databases">
        <authorList>
            <person name="Varghese N."/>
            <person name="Submissions S."/>
        </authorList>
    </citation>
    <scope>NUCLEOTIDE SEQUENCE [LARGE SCALE GENOMIC DNA]</scope>
    <source>
        <strain evidence="3">DSM 22224</strain>
    </source>
</reference>
<dbReference type="PIRSF" id="PIRSF029347">
    <property type="entry name" value="RecF"/>
    <property type="match status" value="1"/>
</dbReference>
<dbReference type="GO" id="GO:0016887">
    <property type="term" value="F:ATP hydrolysis activity"/>
    <property type="evidence" value="ECO:0007669"/>
    <property type="project" value="InterPro"/>
</dbReference>
<dbReference type="OrthoDB" id="9805802at2"/>
<dbReference type="Proteomes" id="UP000190367">
    <property type="component" value="Unassembled WGS sequence"/>
</dbReference>
<keyword evidence="3" id="KW-1185">Reference proteome</keyword>
<dbReference type="InterPro" id="IPR003959">
    <property type="entry name" value="ATPase_AAA_core"/>
</dbReference>
<dbReference type="InterPro" id="IPR027417">
    <property type="entry name" value="P-loop_NTPase"/>
</dbReference>
<sequence>MIISRIKLTNWKNFQSVDVELSSRVFVVGANASGKSNFLDVVRFMRDIVKQAGGLQFAVAQRGGVSKIRCLAARQKSYVGIEFELSENEDARKPLWKYYLAFKHSGGGIFDKQATISEERVTDSKGKIVLRRTEDDKSEDVETLKFTSLEQPNSNKDFREIYHFFQDTQYLHIVPQLIRDAESYMLAANKEDFYGRNILERMDKTNKRTRDSFLKRINEVLQLAVPQLKNIDFIKDKNGIPHLEAIYEHWRAKGAKQQETQFSDGTLRLIGFMWALLDGQDTILLEEPELYLHSAIVKQLPEFIYKLQRRKGRVRQVIISTHSYDILSNPGIGGDETIVLVPTKEGTKITKALELEDVKKYLDAGFTIAEAVIPKVAPANIQQILELKDIS</sequence>
<evidence type="ECO:0000259" key="1">
    <source>
        <dbReference type="Pfam" id="PF13304"/>
    </source>
</evidence>
<dbReference type="SUPFAM" id="SSF52540">
    <property type="entry name" value="P-loop containing nucleoside triphosphate hydrolases"/>
    <property type="match status" value="1"/>
</dbReference>
<dbReference type="Pfam" id="PF13304">
    <property type="entry name" value="AAA_21"/>
    <property type="match status" value="1"/>
</dbReference>
<dbReference type="PANTHER" id="PTHR32182">
    <property type="entry name" value="DNA REPLICATION AND REPAIR PROTEIN RECF"/>
    <property type="match status" value="1"/>
</dbReference>
<dbReference type="STRING" id="634771.SAMN04488128_101883"/>